<dbReference type="Gene3D" id="1.10.510.10">
    <property type="entry name" value="Transferase(Phosphotransferase) domain 1"/>
    <property type="match status" value="1"/>
</dbReference>
<dbReference type="InterPro" id="IPR000719">
    <property type="entry name" value="Prot_kinase_dom"/>
</dbReference>
<feature type="compositionally biased region" description="Polar residues" evidence="16">
    <location>
        <begin position="588"/>
        <end position="602"/>
    </location>
</feature>
<evidence type="ECO:0000313" key="18">
    <source>
        <dbReference type="EMBL" id="CAD71024.1"/>
    </source>
</evidence>
<dbReference type="OrthoDB" id="248923at2759"/>
<dbReference type="GO" id="GO:0046872">
    <property type="term" value="F:metal ion binding"/>
    <property type="evidence" value="ECO:0007669"/>
    <property type="project" value="UniProtKB-KW"/>
</dbReference>
<dbReference type="EMBL" id="BX294025">
    <property type="protein sequence ID" value="CAD71024.1"/>
    <property type="molecule type" value="Genomic_DNA"/>
</dbReference>
<dbReference type="Gene3D" id="3.30.200.20">
    <property type="entry name" value="Phosphorylase Kinase, domain 1"/>
    <property type="match status" value="1"/>
</dbReference>
<keyword evidence="12" id="KW-0067">ATP-binding</keyword>
<name>Q871H9_NEUCS</name>
<dbReference type="OMA" id="MWDANQN"/>
<dbReference type="GO" id="GO:0005737">
    <property type="term" value="C:cytoplasm"/>
    <property type="evidence" value="ECO:0007669"/>
    <property type="project" value="UniProtKB-SubCell"/>
</dbReference>
<feature type="region of interest" description="Disordered" evidence="16">
    <location>
        <begin position="324"/>
        <end position="412"/>
    </location>
</feature>
<evidence type="ECO:0000256" key="1">
    <source>
        <dbReference type="ARBA" id="ARBA00001946"/>
    </source>
</evidence>
<feature type="compositionally biased region" description="Polar residues" evidence="16">
    <location>
        <begin position="403"/>
        <end position="412"/>
    </location>
</feature>
<dbReference type="GO" id="GO:0004674">
    <property type="term" value="F:protein serine/threonine kinase activity"/>
    <property type="evidence" value="ECO:0007669"/>
    <property type="project" value="UniProtKB-KW"/>
</dbReference>
<keyword evidence="7" id="KW-0597">Phosphoprotein</keyword>
<feature type="compositionally biased region" description="Basic and acidic residues" evidence="16">
    <location>
        <begin position="424"/>
        <end position="433"/>
    </location>
</feature>
<evidence type="ECO:0000256" key="9">
    <source>
        <dbReference type="ARBA" id="ARBA00022723"/>
    </source>
</evidence>
<dbReference type="InterPro" id="IPR017441">
    <property type="entry name" value="Protein_kinase_ATP_BS"/>
</dbReference>
<evidence type="ECO:0000256" key="13">
    <source>
        <dbReference type="ARBA" id="ARBA00022842"/>
    </source>
</evidence>
<evidence type="ECO:0000256" key="15">
    <source>
        <dbReference type="ARBA" id="ARBA00048679"/>
    </source>
</evidence>
<feature type="compositionally biased region" description="Basic and acidic residues" evidence="16">
    <location>
        <begin position="767"/>
        <end position="788"/>
    </location>
</feature>
<evidence type="ECO:0000256" key="16">
    <source>
        <dbReference type="SAM" id="MobiDB-lite"/>
    </source>
</evidence>
<gene>
    <name evidence="18" type="primary">B16M17.090</name>
</gene>
<keyword evidence="5" id="KW-0963">Cytoplasm</keyword>
<comment type="cofactor">
    <cofactor evidence="1">
        <name>Mg(2+)</name>
        <dbReference type="ChEBI" id="CHEBI:18420"/>
    </cofactor>
</comment>
<dbReference type="EC" id="2.7.11.1" evidence="4"/>
<reference evidence="18" key="2">
    <citation type="submission" date="2003-03" db="EMBL/GenBank/DDBJ databases">
        <authorList>
            <person name="German Neurospora genome project"/>
        </authorList>
    </citation>
    <scope>NUCLEOTIDE SEQUENCE</scope>
</reference>
<feature type="region of interest" description="Disordered" evidence="16">
    <location>
        <begin position="424"/>
        <end position="450"/>
    </location>
</feature>
<comment type="catalytic activity">
    <reaction evidence="15">
        <text>L-seryl-[protein] + ATP = O-phospho-L-seryl-[protein] + ADP + H(+)</text>
        <dbReference type="Rhea" id="RHEA:17989"/>
        <dbReference type="Rhea" id="RHEA-COMP:9863"/>
        <dbReference type="Rhea" id="RHEA-COMP:11604"/>
        <dbReference type="ChEBI" id="CHEBI:15378"/>
        <dbReference type="ChEBI" id="CHEBI:29999"/>
        <dbReference type="ChEBI" id="CHEBI:30616"/>
        <dbReference type="ChEBI" id="CHEBI:83421"/>
        <dbReference type="ChEBI" id="CHEBI:456216"/>
        <dbReference type="EC" id="2.7.11.1"/>
    </reaction>
</comment>
<reference evidence="18" key="1">
    <citation type="submission" date="2003-03" db="EMBL/GenBank/DDBJ databases">
        <authorList>
            <person name="Schulte U."/>
            <person name="Aign V."/>
            <person name="Hoheisel J."/>
            <person name="Brandt P."/>
            <person name="Fartmann B."/>
            <person name="Holland R."/>
            <person name="Nyakatura G."/>
            <person name="Mewes H.W."/>
            <person name="Mannhaupt G."/>
        </authorList>
    </citation>
    <scope>NUCLEOTIDE SEQUENCE</scope>
</reference>
<keyword evidence="9" id="KW-0479">Metal-binding</keyword>
<evidence type="ECO:0000256" key="4">
    <source>
        <dbReference type="ARBA" id="ARBA00012513"/>
    </source>
</evidence>
<dbReference type="CDD" id="cd06609">
    <property type="entry name" value="STKc_MST3_like"/>
    <property type="match status" value="1"/>
</dbReference>
<dbReference type="HOGENOM" id="CLU_000288_2_5_1"/>
<dbReference type="SMR" id="Q871H9"/>
<keyword evidence="6" id="KW-0723">Serine/threonine-protein kinase</keyword>
<evidence type="ECO:0000256" key="11">
    <source>
        <dbReference type="ARBA" id="ARBA00022777"/>
    </source>
</evidence>
<dbReference type="Pfam" id="PF00069">
    <property type="entry name" value="Pkinase"/>
    <property type="match status" value="1"/>
</dbReference>
<feature type="compositionally biased region" description="Basic and acidic residues" evidence="16">
    <location>
        <begin position="331"/>
        <end position="352"/>
    </location>
</feature>
<evidence type="ECO:0000256" key="5">
    <source>
        <dbReference type="ARBA" id="ARBA00022490"/>
    </source>
</evidence>
<feature type="compositionally biased region" description="Low complexity" evidence="16">
    <location>
        <begin position="651"/>
        <end position="668"/>
    </location>
</feature>
<keyword evidence="13" id="KW-0460">Magnesium</keyword>
<dbReference type="PROSITE" id="PS50011">
    <property type="entry name" value="PROTEIN_KINASE_DOM"/>
    <property type="match status" value="1"/>
</dbReference>
<comment type="subcellular location">
    <subcellularLocation>
        <location evidence="2">Cytoplasm</location>
    </subcellularLocation>
</comment>
<evidence type="ECO:0000256" key="12">
    <source>
        <dbReference type="ARBA" id="ARBA00022840"/>
    </source>
</evidence>
<proteinExistence type="inferred from homology"/>
<feature type="compositionally biased region" description="Polar residues" evidence="16">
    <location>
        <begin position="559"/>
        <end position="581"/>
    </location>
</feature>
<evidence type="ECO:0000256" key="3">
    <source>
        <dbReference type="ARBA" id="ARBA00008874"/>
    </source>
</evidence>
<keyword evidence="11 18" id="KW-0418">Kinase</keyword>
<comment type="catalytic activity">
    <reaction evidence="14">
        <text>L-threonyl-[protein] + ATP = O-phospho-L-threonyl-[protein] + ADP + H(+)</text>
        <dbReference type="Rhea" id="RHEA:46608"/>
        <dbReference type="Rhea" id="RHEA-COMP:11060"/>
        <dbReference type="Rhea" id="RHEA-COMP:11605"/>
        <dbReference type="ChEBI" id="CHEBI:15378"/>
        <dbReference type="ChEBI" id="CHEBI:30013"/>
        <dbReference type="ChEBI" id="CHEBI:30616"/>
        <dbReference type="ChEBI" id="CHEBI:61977"/>
        <dbReference type="ChEBI" id="CHEBI:456216"/>
        <dbReference type="EC" id="2.7.11.1"/>
    </reaction>
</comment>
<accession>Q871H9</accession>
<dbReference type="GO" id="GO:0005524">
    <property type="term" value="F:ATP binding"/>
    <property type="evidence" value="ECO:0007669"/>
    <property type="project" value="UniProtKB-UniRule"/>
</dbReference>
<evidence type="ECO:0000256" key="2">
    <source>
        <dbReference type="ARBA" id="ARBA00004496"/>
    </source>
</evidence>
<dbReference type="InterPro" id="IPR050629">
    <property type="entry name" value="STE20/SPS1-PAK"/>
</dbReference>
<dbReference type="SUPFAM" id="SSF56112">
    <property type="entry name" value="Protein kinase-like (PK-like)"/>
    <property type="match status" value="1"/>
</dbReference>
<feature type="region of interest" description="Disordered" evidence="16">
    <location>
        <begin position="536"/>
        <end position="793"/>
    </location>
</feature>
<dbReference type="PROSITE" id="PS00107">
    <property type="entry name" value="PROTEIN_KINASE_ATP"/>
    <property type="match status" value="1"/>
</dbReference>
<dbReference type="InterPro" id="IPR011009">
    <property type="entry name" value="Kinase-like_dom_sf"/>
</dbReference>
<protein>
    <recommendedName>
        <fullName evidence="4">non-specific serine/threonine protein kinase</fullName>
        <ecNumber evidence="4">2.7.11.1</ecNumber>
    </recommendedName>
</protein>
<organism evidence="18">
    <name type="scientific">Neurospora crassa</name>
    <dbReference type="NCBI Taxonomy" id="5141"/>
    <lineage>
        <taxon>Eukaryota</taxon>
        <taxon>Fungi</taxon>
        <taxon>Dikarya</taxon>
        <taxon>Ascomycota</taxon>
        <taxon>Pezizomycotina</taxon>
        <taxon>Sordariomycetes</taxon>
        <taxon>Sordariomycetidae</taxon>
        <taxon>Sordariales</taxon>
        <taxon>Sordariaceae</taxon>
        <taxon>Neurospora</taxon>
    </lineage>
</organism>
<dbReference type="FunFam" id="1.10.510.10:FF:000411">
    <property type="entry name" value="Probable Ste20-like kinase Don3"/>
    <property type="match status" value="1"/>
</dbReference>
<feature type="compositionally biased region" description="Low complexity" evidence="16">
    <location>
        <begin position="628"/>
        <end position="643"/>
    </location>
</feature>
<evidence type="ECO:0000256" key="8">
    <source>
        <dbReference type="ARBA" id="ARBA00022679"/>
    </source>
</evidence>
<comment type="similarity">
    <text evidence="3">Belongs to the protein kinase superfamily. STE Ser/Thr protein kinase family. STE20 subfamily.</text>
</comment>
<evidence type="ECO:0000259" key="17">
    <source>
        <dbReference type="PROSITE" id="PS50011"/>
    </source>
</evidence>
<dbReference type="AlphaFoldDB" id="Q871H9"/>
<evidence type="ECO:0000256" key="6">
    <source>
        <dbReference type="ARBA" id="ARBA00022527"/>
    </source>
</evidence>
<dbReference type="eggNOG" id="KOG0201">
    <property type="taxonomic scope" value="Eukaryota"/>
</dbReference>
<feature type="compositionally biased region" description="Low complexity" evidence="16">
    <location>
        <begin position="714"/>
        <end position="731"/>
    </location>
</feature>
<dbReference type="PANTHER" id="PTHR48012:SF27">
    <property type="entry name" value="SERINE_THREONINE-PROTEIN KINASE SID1"/>
    <property type="match status" value="1"/>
</dbReference>
<dbReference type="SMART" id="SM00220">
    <property type="entry name" value="S_TKc"/>
    <property type="match status" value="1"/>
</dbReference>
<feature type="domain" description="Protein kinase" evidence="17">
    <location>
        <begin position="10"/>
        <end position="260"/>
    </location>
</feature>
<dbReference type="VEuPathDB" id="FungiDB:NCU04096"/>
<keyword evidence="8" id="KW-0808">Transferase</keyword>
<dbReference type="FunFam" id="3.30.200.20:FF:000488">
    <property type="entry name" value="Related to severin kinase"/>
    <property type="match status" value="1"/>
</dbReference>
<evidence type="ECO:0000256" key="7">
    <source>
        <dbReference type="ARBA" id="ARBA00022553"/>
    </source>
</evidence>
<keyword evidence="10" id="KW-0547">Nucleotide-binding</keyword>
<evidence type="ECO:0000256" key="14">
    <source>
        <dbReference type="ARBA" id="ARBA00047899"/>
    </source>
</evidence>
<sequence length="829" mass="92208">MADEGVANHYQVLEELGRGSFGVVYKGIDKTTGETVAIKHIDLESSEDDIQEIQQEISVLSTCASSYVTQYKASFLRGHKLWIVMEFLGGGSCLDLLKPGNFSEVHIAIVCRELLLGLDYLHSEGKIHRDIKAANVLLSEAGKVKLADFGVAAQLTHMKSQRNTFVGTPFWMAPEVIQQAGYDFKADIWSLGITAIELAVGEPPYANIHPMKVLFQIPKNPPPRLEGKFSREFKDFVAHCLIKDPAQRPTARDLLRHRFIRTAGRVEALQELIERKQMWDAKQDRVKLPVFYQETLHTMSPKDDDDEWVFDTIKSVALPKNLLNVSTTPTKSRDPSRVRETEEGMRRMEVRDGPLQPSTPQTVRKATVRRQPSAAAAHQQRRLSTSTGSPRPPVAAAKRPLQTDMSFGNSGSTMRLFRRVPCEHEGPKIHQEQPQEVVNDENRPPSAMQAPIEPTSKEALLGRRLYHKAIEPALDELHAQTGPSTKREALANLSDAFAHLDSVDPEGAYHLLRHLLCSISQDNRLSAALLNASKISPGQHLHRKSVDGTPQSKNRDLSQRPSTSAGVTQNHNIPQTPSRSPQKPMLSASPTKLITSQLNTPLASPRPRRESVVAAPMSTPKPTAERTSSNSSSSSSSSSRPSSVMATAPGTPIKQIQQPQLIQSTPSPQKKEPQLLQQHSAPLLQKKENPPSLQQQLSHPVLQQEKQRRETSSQQLAQQLQQQQQAQLQQAAHRRKESSNSSSHQLPPPQHHQRRESSQSSHASSRSPEKQERVRESSSRELRERAVLEAKYPGQPAVAGMEHCKALSDLLYARWTDGLQHRWGPVAGS</sequence>
<dbReference type="PANTHER" id="PTHR48012">
    <property type="entry name" value="STERILE20-LIKE KINASE, ISOFORM B-RELATED"/>
    <property type="match status" value="1"/>
</dbReference>
<evidence type="ECO:0000256" key="10">
    <source>
        <dbReference type="ARBA" id="ARBA00022741"/>
    </source>
</evidence>